<evidence type="ECO:0000313" key="2">
    <source>
        <dbReference type="EMBL" id="MEQ2379168.1"/>
    </source>
</evidence>
<keyword evidence="3" id="KW-1185">Reference proteome</keyword>
<dbReference type="InterPro" id="IPR001387">
    <property type="entry name" value="Cro/C1-type_HTH"/>
</dbReference>
<comment type="caution">
    <text evidence="2">The sequence shown here is derived from an EMBL/GenBank/DDBJ whole genome shotgun (WGS) entry which is preliminary data.</text>
</comment>
<evidence type="ECO:0000313" key="3">
    <source>
        <dbReference type="Proteomes" id="UP001442364"/>
    </source>
</evidence>
<accession>A0ABV1BTU2</accession>
<dbReference type="RefSeq" id="WP_349153346.1">
    <property type="nucleotide sequence ID" value="NZ_JBBMER010000003.1"/>
</dbReference>
<dbReference type="Pfam" id="PF01381">
    <property type="entry name" value="HTH_3"/>
    <property type="match status" value="1"/>
</dbReference>
<dbReference type="Gene3D" id="1.10.260.40">
    <property type="entry name" value="lambda repressor-like DNA-binding domains"/>
    <property type="match status" value="1"/>
</dbReference>
<proteinExistence type="predicted"/>
<gene>
    <name evidence="2" type="ORF">WMO14_04630</name>
</gene>
<feature type="domain" description="HTH cro/C1-type" evidence="1">
    <location>
        <begin position="1"/>
        <end position="46"/>
    </location>
</feature>
<organism evidence="2 3">
    <name type="scientific">[Lactobacillus] rogosae</name>
    <dbReference type="NCBI Taxonomy" id="706562"/>
    <lineage>
        <taxon>Bacteria</taxon>
        <taxon>Bacillati</taxon>
        <taxon>Bacillota</taxon>
        <taxon>Clostridia</taxon>
        <taxon>Lachnospirales</taxon>
        <taxon>Lachnospiraceae</taxon>
        <taxon>Lachnospira</taxon>
    </lineage>
</organism>
<dbReference type="Proteomes" id="UP001442364">
    <property type="component" value="Unassembled WGS sequence"/>
</dbReference>
<protein>
    <submittedName>
        <fullName evidence="2">Helix-turn-helix transcriptional regulator</fullName>
    </submittedName>
</protein>
<reference evidence="2 3" key="1">
    <citation type="submission" date="2024-03" db="EMBL/GenBank/DDBJ databases">
        <title>Human intestinal bacterial collection.</title>
        <authorList>
            <person name="Pauvert C."/>
            <person name="Hitch T.C.A."/>
            <person name="Clavel T."/>
        </authorList>
    </citation>
    <scope>NUCLEOTIDE SEQUENCE [LARGE SCALE GENOMIC DNA]</scope>
    <source>
        <strain evidence="2 3">CLA-AA-H255</strain>
    </source>
</reference>
<dbReference type="EMBL" id="JBBMER010000003">
    <property type="protein sequence ID" value="MEQ2379168.1"/>
    <property type="molecule type" value="Genomic_DNA"/>
</dbReference>
<dbReference type="InterPro" id="IPR010982">
    <property type="entry name" value="Lambda_DNA-bd_dom_sf"/>
</dbReference>
<dbReference type="CDD" id="cd00093">
    <property type="entry name" value="HTH_XRE"/>
    <property type="match status" value="1"/>
</dbReference>
<evidence type="ECO:0000259" key="1">
    <source>
        <dbReference type="PROSITE" id="PS50943"/>
    </source>
</evidence>
<dbReference type="SMART" id="SM00530">
    <property type="entry name" value="HTH_XRE"/>
    <property type="match status" value="1"/>
</dbReference>
<sequence>MSQEQLGKRACIHENTIRKYELGIRKPKLDQLKKIVGGLGVSVIEFIDIEIENEADLIAVLKKSVRFLNGKTSEEYWNRGNRDDCSLFSGSAGSYGIVFLSIVGCR</sequence>
<dbReference type="SUPFAM" id="SSF47413">
    <property type="entry name" value="lambda repressor-like DNA-binding domains"/>
    <property type="match status" value="1"/>
</dbReference>
<dbReference type="PROSITE" id="PS50943">
    <property type="entry name" value="HTH_CROC1"/>
    <property type="match status" value="1"/>
</dbReference>
<name>A0ABV1BTU2_9FIRM</name>